<dbReference type="InterPro" id="IPR032821">
    <property type="entry name" value="PKS_assoc"/>
</dbReference>
<dbReference type="InterPro" id="IPR020806">
    <property type="entry name" value="PKS_PP-bd"/>
</dbReference>
<dbReference type="InterPro" id="IPR006162">
    <property type="entry name" value="Ppantetheine_attach_site"/>
</dbReference>
<dbReference type="SMART" id="SM01294">
    <property type="entry name" value="PKS_PP_betabranch"/>
    <property type="match status" value="1"/>
</dbReference>
<dbReference type="InterPro" id="IPR057326">
    <property type="entry name" value="KR_dom"/>
</dbReference>
<dbReference type="SMART" id="SM00825">
    <property type="entry name" value="PKS_KS"/>
    <property type="match status" value="1"/>
</dbReference>
<dbReference type="Pfam" id="PF02801">
    <property type="entry name" value="Ketoacyl-synt_C"/>
    <property type="match status" value="1"/>
</dbReference>
<dbReference type="InterPro" id="IPR016039">
    <property type="entry name" value="Thiolase-like"/>
</dbReference>
<protein>
    <submittedName>
        <fullName evidence="10">Type I polyketide synthase</fullName>
    </submittedName>
</protein>
<dbReference type="PROSITE" id="PS50075">
    <property type="entry name" value="CARRIER"/>
    <property type="match status" value="1"/>
</dbReference>
<evidence type="ECO:0000256" key="7">
    <source>
        <dbReference type="ARBA" id="ARBA00023315"/>
    </source>
</evidence>
<keyword evidence="2" id="KW-0596">Phosphopantetheine</keyword>
<dbReference type="Pfam" id="PF00109">
    <property type="entry name" value="ketoacyl-synt"/>
    <property type="match status" value="1"/>
</dbReference>
<dbReference type="Pfam" id="PF18369">
    <property type="entry name" value="PKS_DE"/>
    <property type="match status" value="1"/>
</dbReference>
<dbReference type="InterPro" id="IPR016035">
    <property type="entry name" value="Acyl_Trfase/lysoPLipase"/>
</dbReference>
<dbReference type="InterPro" id="IPR009081">
    <property type="entry name" value="PP-bd_ACP"/>
</dbReference>
<evidence type="ECO:0000259" key="9">
    <source>
        <dbReference type="PROSITE" id="PS52004"/>
    </source>
</evidence>
<evidence type="ECO:0000313" key="11">
    <source>
        <dbReference type="Proteomes" id="UP001597419"/>
    </source>
</evidence>
<dbReference type="CDD" id="cd08952">
    <property type="entry name" value="KR_1_SDR_x"/>
    <property type="match status" value="1"/>
</dbReference>
<keyword evidence="6" id="KW-0511">Multifunctional enzyme</keyword>
<dbReference type="Gene3D" id="3.30.70.3290">
    <property type="match status" value="1"/>
</dbReference>
<name>A0ABW5GBX1_9PSEU</name>
<dbReference type="Pfam" id="PF08990">
    <property type="entry name" value="Docking"/>
    <property type="match status" value="1"/>
</dbReference>
<dbReference type="EMBL" id="JBHUKU010000004">
    <property type="protein sequence ID" value="MFD2459007.1"/>
    <property type="molecule type" value="Genomic_DNA"/>
</dbReference>
<evidence type="ECO:0000256" key="5">
    <source>
        <dbReference type="ARBA" id="ARBA00023194"/>
    </source>
</evidence>
<keyword evidence="5" id="KW-0045">Antibiotic biosynthesis</keyword>
<feature type="domain" description="Carrier" evidence="8">
    <location>
        <begin position="1460"/>
        <end position="1535"/>
    </location>
</feature>
<dbReference type="Gene3D" id="6.10.140.1830">
    <property type="match status" value="1"/>
</dbReference>
<dbReference type="CDD" id="cd00833">
    <property type="entry name" value="PKS"/>
    <property type="match status" value="1"/>
</dbReference>
<accession>A0ABW5GBX1</accession>
<dbReference type="InterPro" id="IPR014031">
    <property type="entry name" value="Ketoacyl_synth_C"/>
</dbReference>
<dbReference type="Gene3D" id="3.40.47.10">
    <property type="match status" value="1"/>
</dbReference>
<dbReference type="SUPFAM" id="SSF53901">
    <property type="entry name" value="Thiolase-like"/>
    <property type="match status" value="1"/>
</dbReference>
<evidence type="ECO:0000256" key="2">
    <source>
        <dbReference type="ARBA" id="ARBA00022450"/>
    </source>
</evidence>
<dbReference type="InterPro" id="IPR036736">
    <property type="entry name" value="ACP-like_sf"/>
</dbReference>
<dbReference type="InterPro" id="IPR001227">
    <property type="entry name" value="Ac_transferase_dom_sf"/>
</dbReference>
<dbReference type="InterPro" id="IPR050091">
    <property type="entry name" value="PKS_NRPS_Biosynth_Enz"/>
</dbReference>
<dbReference type="InterPro" id="IPR036299">
    <property type="entry name" value="Polyketide_synth_docking_sf"/>
</dbReference>
<dbReference type="Proteomes" id="UP001597419">
    <property type="component" value="Unassembled WGS sequence"/>
</dbReference>
<dbReference type="InterPro" id="IPR018201">
    <property type="entry name" value="Ketoacyl_synth_AS"/>
</dbReference>
<dbReference type="Pfam" id="PF00698">
    <property type="entry name" value="Acyl_transf_1"/>
    <property type="match status" value="1"/>
</dbReference>
<dbReference type="Pfam" id="PF00550">
    <property type="entry name" value="PP-binding"/>
    <property type="match status" value="1"/>
</dbReference>
<evidence type="ECO:0000256" key="3">
    <source>
        <dbReference type="ARBA" id="ARBA00022553"/>
    </source>
</evidence>
<comment type="caution">
    <text evidence="10">The sequence shown here is derived from an EMBL/GenBank/DDBJ whole genome shotgun (WGS) entry which is preliminary data.</text>
</comment>
<dbReference type="SMART" id="SM00827">
    <property type="entry name" value="PKS_AT"/>
    <property type="match status" value="1"/>
</dbReference>
<dbReference type="SUPFAM" id="SSF55048">
    <property type="entry name" value="Probable ACP-binding domain of malonyl-CoA ACP transacylase"/>
    <property type="match status" value="1"/>
</dbReference>
<evidence type="ECO:0000256" key="1">
    <source>
        <dbReference type="ARBA" id="ARBA00001957"/>
    </source>
</evidence>
<dbReference type="SMART" id="SM00822">
    <property type="entry name" value="PKS_KR"/>
    <property type="match status" value="1"/>
</dbReference>
<evidence type="ECO:0000313" key="10">
    <source>
        <dbReference type="EMBL" id="MFD2459007.1"/>
    </source>
</evidence>
<dbReference type="PROSITE" id="PS00012">
    <property type="entry name" value="PHOSPHOPANTETHEINE"/>
    <property type="match status" value="1"/>
</dbReference>
<reference evidence="11" key="1">
    <citation type="journal article" date="2019" name="Int. J. Syst. Evol. Microbiol.">
        <title>The Global Catalogue of Microorganisms (GCM) 10K type strain sequencing project: providing services to taxonomists for standard genome sequencing and annotation.</title>
        <authorList>
            <consortium name="The Broad Institute Genomics Platform"/>
            <consortium name="The Broad Institute Genome Sequencing Center for Infectious Disease"/>
            <person name="Wu L."/>
            <person name="Ma J."/>
        </authorList>
    </citation>
    <scope>NUCLEOTIDE SEQUENCE [LARGE SCALE GENOMIC DNA]</scope>
    <source>
        <strain evidence="11">CGMCC 4.7643</strain>
    </source>
</reference>
<sequence length="1609" mass="167697">MGTQMGNDERLREYLKRATADLQQTKRRLREAEAERHEPIAIVGMACRFPGGVTTPEELWDLVVSGTDGISAFPRNRGWDVEGIHDPEPATPGRTYVREGGFLHDAGEFDAEFFKISPREARETDPQQRVLLEIAWEAFERAGLDPVSLKGSATGVFAGVVYHDYPGDSATGALASVASGRVAYAFGLEGPAVTIDTACSSSLVALHTAMRALRAGDCSLALAGGVTVMATPDSFVGFSQDRGLAPDGRSKSFAAAADGTSWGEGAGLLVVERLADARRLGHPVLAVIRGSAVNSDGASNGLTAPNGPSQQRVIRQALADAQLTPDQVDAVEAHGTGTTLGDPIEAQALLATYGAGRPADRPLLLGSIKANIGHAQGASGVAGVIKMVQALRAGVLPPLLHLDRPTPKVDWASGAVRLLTGTEDWPAVDRPRRAAVSSFGISGTNAHLILEEAPAGSGGEERDGDEVAALPWVLSGRTEEALRAQAGRLLSHVDTQEDLAALDIGYSLVTRRSDFEHRAVVVGRDLETLLAGLRKLAAGETAASVVVGQAGPVGRTVFVFPGQGSQWPGMARSLLATSPVFADRIAACEEALSPYVGWSLTAVLRGEAGGPDPARVDVVQPALWAVMVALAALWRSCGIRPDAVLGHSQGEIAAATVAGVLSLADAARVVALRSIAIGDVLAGRGGLVSVALPAAEARARLERWAGRLSIAADNGIGSVVVAGGGDALDELVAELAEAGVRAKRIPVDYASHSTQVEDIRERLLRELAPVSPGNGEIPMLSTVTGEWLGADEADAAYWYANLRETVEFTAAVRTLTELGHTTFVEVGPHPVLTMSTQETLDTLDHAGVVTGTLRRDDGGLDRFYSALGELHVRGVSPDWTVTLPGGRPVDLPTYAFQRRHYWHRSPAGQGRAVTDPGDAAFWDAVERGELAAWAERLQVDAAALGAVAPGLSAWRAERRAAAMTDGWRYRLTWEPVAGPRPDRLDGRWLVVLPAGAGELAEAVAGALTGLGAGVTRAVAPSEVDRVTLREWLRTRFGGTEPDGVVSLLGLDGRAHPAHPALSLGSVATIGLLQALDDLGVAARRWCVTAGAFAVAGAGDPVDPGQTALWGLGAVLAVERAEVWGGLLDLGGPAAAPAALAAALSGTAGDQVAVRGDRLFARRLVRAPLGDVAAKRPWRPRGTILITGGTGGLGAGLARWLARNGAEHLVLAGRRGRAATGAVELEAELIDSGAQVTIAACDVTDRAALADLIAAIPADRPLTAVAHAAGVASFGAPLADASPGEFAAVGDAKIAGAGNLDEVLGDRPLDAFVLFSSGTAVWGSVGQAAYGFANAYLDGFAHWRRARGRPATSIAWGAWDGGMSSGEAGAELKRLGLEPMAAEAAIRVLRQAVEQDETTLVAAAFDWRRFAPAYTLARARPLLDALPEVREILAEDAAAGTGDPAGMAARLAAMTAAERGRALLDLVREQVAAILGYEEPTELELGRAFKDLGFDSVTAVDLRNRLSAAVGRKLPATLAFDHASPSALVEYLRGELGGGETTDVHTVLDRFEETVPGLTPDDAEQVTRRLRAVLAKLTASRDDGEDLGGRLETATADDVFALIDNELGLA</sequence>
<dbReference type="PANTHER" id="PTHR43775:SF51">
    <property type="entry name" value="INACTIVE PHENOLPHTHIOCEROL SYNTHESIS POLYKETIDE SYNTHASE TYPE I PKS1-RELATED"/>
    <property type="match status" value="1"/>
</dbReference>
<keyword evidence="4" id="KW-0808">Transferase</keyword>
<dbReference type="InterPro" id="IPR041618">
    <property type="entry name" value="PKS_DE"/>
</dbReference>
<dbReference type="InterPro" id="IPR016036">
    <property type="entry name" value="Malonyl_transacylase_ACP-bd"/>
</dbReference>
<dbReference type="Gene3D" id="3.40.50.720">
    <property type="entry name" value="NAD(P)-binding Rossmann-like Domain"/>
    <property type="match status" value="1"/>
</dbReference>
<dbReference type="PANTHER" id="PTHR43775">
    <property type="entry name" value="FATTY ACID SYNTHASE"/>
    <property type="match status" value="1"/>
</dbReference>
<dbReference type="Gene3D" id="3.40.366.10">
    <property type="entry name" value="Malonyl-Coenzyme A Acyl Carrier Protein, domain 2"/>
    <property type="match status" value="1"/>
</dbReference>
<keyword evidence="7" id="KW-0012">Acyltransferase</keyword>
<dbReference type="SUPFAM" id="SSF51735">
    <property type="entry name" value="NAD(P)-binding Rossmann-fold domains"/>
    <property type="match status" value="2"/>
</dbReference>
<organism evidence="10 11">
    <name type="scientific">Amycolatopsis samaneae</name>
    <dbReference type="NCBI Taxonomy" id="664691"/>
    <lineage>
        <taxon>Bacteria</taxon>
        <taxon>Bacillati</taxon>
        <taxon>Actinomycetota</taxon>
        <taxon>Actinomycetes</taxon>
        <taxon>Pseudonocardiales</taxon>
        <taxon>Pseudonocardiaceae</taxon>
        <taxon>Amycolatopsis</taxon>
    </lineage>
</organism>
<dbReference type="InterPro" id="IPR014043">
    <property type="entry name" value="Acyl_transferase_dom"/>
</dbReference>
<gene>
    <name evidence="10" type="ORF">ACFSYJ_10350</name>
</gene>
<dbReference type="RefSeq" id="WP_378214361.1">
    <property type="nucleotide sequence ID" value="NZ_JBHSBK010000027.1"/>
</dbReference>
<dbReference type="InterPro" id="IPR036291">
    <property type="entry name" value="NAD(P)-bd_dom_sf"/>
</dbReference>
<keyword evidence="3" id="KW-0597">Phosphoprotein</keyword>
<dbReference type="PROSITE" id="PS00606">
    <property type="entry name" value="KS3_1"/>
    <property type="match status" value="1"/>
</dbReference>
<dbReference type="InterPro" id="IPR013968">
    <property type="entry name" value="PKS_KR"/>
</dbReference>
<proteinExistence type="predicted"/>
<evidence type="ECO:0000256" key="4">
    <source>
        <dbReference type="ARBA" id="ARBA00022679"/>
    </source>
</evidence>
<dbReference type="Pfam" id="PF16197">
    <property type="entry name" value="KAsynt_C_assoc"/>
    <property type="match status" value="1"/>
</dbReference>
<dbReference type="NCBIfam" id="NF045894">
    <property type="entry name" value="PKS_plus_SDR"/>
    <property type="match status" value="1"/>
</dbReference>
<feature type="domain" description="Ketosynthase family 3 (KS3)" evidence="9">
    <location>
        <begin position="37"/>
        <end position="452"/>
    </location>
</feature>
<dbReference type="InterPro" id="IPR015083">
    <property type="entry name" value="NorB/c/GfsB-D-like_docking"/>
</dbReference>
<dbReference type="SUPFAM" id="SSF101173">
    <property type="entry name" value="Docking domain B of the erythromycin polyketide synthase (DEBS)"/>
    <property type="match status" value="1"/>
</dbReference>
<evidence type="ECO:0000256" key="6">
    <source>
        <dbReference type="ARBA" id="ARBA00023268"/>
    </source>
</evidence>
<dbReference type="SUPFAM" id="SSF52151">
    <property type="entry name" value="FabD/lysophospholipase-like"/>
    <property type="match status" value="1"/>
</dbReference>
<evidence type="ECO:0000259" key="8">
    <source>
        <dbReference type="PROSITE" id="PS50075"/>
    </source>
</evidence>
<dbReference type="Gene3D" id="1.10.1200.10">
    <property type="entry name" value="ACP-like"/>
    <property type="match status" value="1"/>
</dbReference>
<dbReference type="InterPro" id="IPR020841">
    <property type="entry name" value="PKS_Beta-ketoAc_synthase_dom"/>
</dbReference>
<comment type="cofactor">
    <cofactor evidence="1">
        <name>pantetheine 4'-phosphate</name>
        <dbReference type="ChEBI" id="CHEBI:47942"/>
    </cofactor>
</comment>
<dbReference type="Pfam" id="PF08659">
    <property type="entry name" value="KR"/>
    <property type="match status" value="1"/>
</dbReference>
<dbReference type="SUPFAM" id="SSF47336">
    <property type="entry name" value="ACP-like"/>
    <property type="match status" value="1"/>
</dbReference>
<dbReference type="PROSITE" id="PS52004">
    <property type="entry name" value="KS3_2"/>
    <property type="match status" value="1"/>
</dbReference>
<dbReference type="InterPro" id="IPR014030">
    <property type="entry name" value="Ketoacyl_synth_N"/>
</dbReference>
<dbReference type="SMART" id="SM00823">
    <property type="entry name" value="PKS_PP"/>
    <property type="match status" value="1"/>
</dbReference>
<keyword evidence="11" id="KW-1185">Reference proteome</keyword>